<feature type="domain" description="Fibronectin type-III" evidence="3">
    <location>
        <begin position="448"/>
        <end position="535"/>
    </location>
</feature>
<dbReference type="InterPro" id="IPR008969">
    <property type="entry name" value="CarboxyPept-like_regulatory"/>
</dbReference>
<dbReference type="PATRIC" id="fig|1619046.3.peg.236"/>
<reference evidence="4 5" key="1">
    <citation type="journal article" date="2015" name="Nature">
        <title>rRNA introns, odd ribosomes, and small enigmatic genomes across a large radiation of phyla.</title>
        <authorList>
            <person name="Brown C.T."/>
            <person name="Hug L.A."/>
            <person name="Thomas B.C."/>
            <person name="Sharon I."/>
            <person name="Castelle C.J."/>
            <person name="Singh A."/>
            <person name="Wilkins M.J."/>
            <person name="Williams K.H."/>
            <person name="Banfield J.F."/>
        </authorList>
    </citation>
    <scope>NUCLEOTIDE SEQUENCE [LARGE SCALE GENOMIC DNA]</scope>
</reference>
<evidence type="ECO:0000256" key="1">
    <source>
        <dbReference type="ARBA" id="ARBA00022737"/>
    </source>
</evidence>
<evidence type="ECO:0000259" key="3">
    <source>
        <dbReference type="PROSITE" id="PS50853"/>
    </source>
</evidence>
<dbReference type="SUPFAM" id="SSF49464">
    <property type="entry name" value="Carboxypeptidase regulatory domain-like"/>
    <property type="match status" value="2"/>
</dbReference>
<dbReference type="Pfam" id="PF00041">
    <property type="entry name" value="fn3"/>
    <property type="match status" value="3"/>
</dbReference>
<dbReference type="Gene3D" id="2.60.40.10">
    <property type="entry name" value="Immunoglobulins"/>
    <property type="match status" value="8"/>
</dbReference>
<dbReference type="InterPro" id="IPR013783">
    <property type="entry name" value="Ig-like_fold"/>
</dbReference>
<dbReference type="InterPro" id="IPR038081">
    <property type="entry name" value="CalX-like_sf"/>
</dbReference>
<feature type="domain" description="Fibronectin type-III" evidence="3">
    <location>
        <begin position="1948"/>
        <end position="2034"/>
    </location>
</feature>
<name>A0A0G0JIR2_9BACT</name>
<dbReference type="InterPro" id="IPR050991">
    <property type="entry name" value="ECM_Regulatory_Proteins"/>
</dbReference>
<dbReference type="SUPFAM" id="SSF49265">
    <property type="entry name" value="Fibronectin type III"/>
    <property type="match status" value="6"/>
</dbReference>
<dbReference type="InterPro" id="IPR036278">
    <property type="entry name" value="Sialidase_sf"/>
</dbReference>
<dbReference type="PANTHER" id="PTHR46708:SF2">
    <property type="entry name" value="FIBRONECTIN TYPE-III DOMAIN-CONTAINING PROTEIN"/>
    <property type="match status" value="1"/>
</dbReference>
<feature type="domain" description="Fibronectin type-III" evidence="3">
    <location>
        <begin position="935"/>
        <end position="1023"/>
    </location>
</feature>
<dbReference type="CDD" id="cd15482">
    <property type="entry name" value="Sialidase_non-viral"/>
    <property type="match status" value="1"/>
</dbReference>
<dbReference type="EMBL" id="LBSX01000003">
    <property type="protein sequence ID" value="KKQ27976.1"/>
    <property type="molecule type" value="Genomic_DNA"/>
</dbReference>
<dbReference type="Gene3D" id="2.60.40.1120">
    <property type="entry name" value="Carboxypeptidase-like, regulatory domain"/>
    <property type="match status" value="2"/>
</dbReference>
<evidence type="ECO:0000256" key="2">
    <source>
        <dbReference type="SAM" id="MobiDB-lite"/>
    </source>
</evidence>
<dbReference type="Proteomes" id="UP000034849">
    <property type="component" value="Unassembled WGS sequence"/>
</dbReference>
<accession>A0A0G0JIR2</accession>
<feature type="domain" description="Fibronectin type-III" evidence="3">
    <location>
        <begin position="1856"/>
        <end position="1947"/>
    </location>
</feature>
<dbReference type="CDD" id="cd00063">
    <property type="entry name" value="FN3"/>
    <property type="match status" value="7"/>
</dbReference>
<comment type="caution">
    <text evidence="4">The sequence shown here is derived from an EMBL/GenBank/DDBJ whole genome shotgun (WGS) entry which is preliminary data.</text>
</comment>
<feature type="domain" description="Fibronectin type-III" evidence="3">
    <location>
        <begin position="2040"/>
        <end position="2127"/>
    </location>
</feature>
<evidence type="ECO:0000313" key="4">
    <source>
        <dbReference type="EMBL" id="KKQ27976.1"/>
    </source>
</evidence>
<feature type="domain" description="Fibronectin type-III" evidence="3">
    <location>
        <begin position="1408"/>
        <end position="1496"/>
    </location>
</feature>
<gene>
    <name evidence="4" type="ORF">US42_C0003G0033</name>
</gene>
<dbReference type="PROSITE" id="PS50853">
    <property type="entry name" value="FN3"/>
    <property type="match status" value="8"/>
</dbReference>
<dbReference type="InterPro" id="IPR003961">
    <property type="entry name" value="FN3_dom"/>
</dbReference>
<dbReference type="STRING" id="1619046.US42_C0003G0033"/>
<proteinExistence type="predicted"/>
<feature type="domain" description="Fibronectin type-III" evidence="3">
    <location>
        <begin position="3432"/>
        <end position="3524"/>
    </location>
</feature>
<dbReference type="SUPFAM" id="SSF50939">
    <property type="entry name" value="Sialidases"/>
    <property type="match status" value="3"/>
</dbReference>
<dbReference type="SUPFAM" id="SSF141072">
    <property type="entry name" value="CalX-like"/>
    <property type="match status" value="1"/>
</dbReference>
<feature type="domain" description="Fibronectin type-III" evidence="3">
    <location>
        <begin position="2128"/>
        <end position="2210"/>
    </location>
</feature>
<protein>
    <submittedName>
        <fullName evidence="4">Outer membrane adhesin like protein proteiin</fullName>
    </submittedName>
</protein>
<feature type="region of interest" description="Disordered" evidence="2">
    <location>
        <begin position="3632"/>
        <end position="3653"/>
    </location>
</feature>
<organism evidence="4 5">
    <name type="scientific">Candidatus Magasanikbacteria bacterium GW2011_GWC2_37_14</name>
    <dbReference type="NCBI Taxonomy" id="1619046"/>
    <lineage>
        <taxon>Bacteria</taxon>
        <taxon>Candidatus Magasanikiibacteriota</taxon>
    </lineage>
</organism>
<dbReference type="InterPro" id="IPR036116">
    <property type="entry name" value="FN3_sf"/>
</dbReference>
<dbReference type="SMART" id="SM00060">
    <property type="entry name" value="FN3"/>
    <property type="match status" value="8"/>
</dbReference>
<dbReference type="PANTHER" id="PTHR46708">
    <property type="entry name" value="TENASCIN"/>
    <property type="match status" value="1"/>
</dbReference>
<sequence>MSSSQKIFLGYFQKITLVFVFVLIGVLFPQVFGLKISESKAVTFSSSALISEDSPGVKDMVKLKKINGIYYLINKPSGSGPLKMATSSDGINWSSFSNIANGINSDYDFGYYANGGYFYAVFSNFNYTDGASSEIVITTSSDAITWSATSTAVSVIGDGGPIYLSVLSSSNYLTLAYTRDFPLSKNYEFLLATSTNGISWSTSTIATELELMVEGFVADSDGSMHALYSYISDENYNTSTEVYLEYAKSTDGGVTWSTSTFGRTDYQFYSSDRTAAIAIDSNGNPGVVYYTIDEIDEPNSCTWDVEGEEWTGDCNVTTSIRYAKYSGSAWASSTVVTFPLLIADTSYGLGIKPSLTFAENNEALFVGAGSNFYPYLITNTNTLDINQFTITQIDSKAMDGYSPWDSGVSMIFNTNTLGVDIAFIGDDGSSTDRDVFYTTSTAVVAPVSPTGLTATPSTTTQIDLTWNSTGGATSYILYGSEDNFSTTSTVTTTASTSYSDTGLTASITYYYKIAAINEIGTGVASASVNTTTLADAPAYDGNLPLVSNDAKTKLLWVNDVYYYAFSSSTGSDYNVYLTTSTNGGTGTWSEPQLIFASVKPTVGGSQSDNGLFAFEYNSFGNYFGVAAFASSTFGAGGTYEVWFSSSTNGSSWSATSTVASGLPSSDAERQIYMDFSSQEEFVGVFVKSTFGTNYKVYYSTSTGSSWDNSGALTFETDTYPVSLGFGISGTGVSRQFHTAYYGTSGNFDIIYASSTDNVGTSWTTTTVASNVSISLPGIGDVRFSYLNSFTLDDNGLPGLIYYDITTSTPDYHTTSSLIYAKRDGNSVWTSETIADDISITLVSHYYFEPANLTFYDTDKPIIFTSESNLYPMAIVNTSSQWSSLFEGGSAMGDFTELSSAYNTTSEFWAGSYVTADGQLYFVTSSLTSLVVIPDTPTGLTATPVSSVQIDLTWNSSAGATSYVLYSATTSGFVVTTTVTTTALTSFSNTGLTASAQYYYKVAAANAIGTSISSMAVNTTTLAGAPAYGGNLPVLPANSIQKLVYANSLYYLAFTSSTGGLWDIYITTSTNGVSGTWSEPILISPEIVKIDDNGPQFFDFIFNTTANNLGLVYIASTTGITYFTTSTNAISWSTGVNTMSPVGGYFNFDYKGDNVLVVSKNNTLNVHSSQSSYSTDGGSSWVTSAVFSRDVSGAGDPSGAILGAQIGGDGSVHMLYFSSGDGGATPHQLIYASSTDNGVSWVDTTVGTEIGNDGLGLEWGTLSLDSNDDPGVLYAEANDFDGSNITTTIRLAKRSTLGVWATSTIYYPASATGVSGFPKYPKLEFIGSDYPLAFHFGNNYNPVWSVSTTTDPYVYTNNTLNEDVVGNNTSLGLVYTTSTEIVGMSYIDNAGQLYFATSSLTLPAGIPATPTGLTATPISATQIDVAWDSSVGATSYNLYASSDNFVADNNLVTTTVLTSYSHTGIPANFTVYYKISAVNAYGESASSTAVSTTTLSDIIAFDGNLPAVPGNLSNTKLLYVDNLYYLFFTSTTVTSSFDLYLTTSTNGVAGTWSEPQIIFSEMPVFEMDQAIATFGAEYNSTAGYLAFSAISSSTGHIIVATSTNGVTWGQVDTGLVGTYGNIINGMSFASGTNFGVVAYDFTSYLYSTDNWQTINTSTIPVNYDDGGFVSGINAYYPGSGSVIVQAVYGTTATTTDYIFVTTTNHVDFGTTTLVTGLDGGIWNNSFAVDSSGNAGFVYVTSTVAKFLYHNTDGSWSTSNLGVGHQVGKFDLQFFNGAPFAVYAGAYDLAVFAYSTSSPYVFTEITDIGAGKTVGSNTKMSTVYDDATNIVTAVFATASNTLMFVTTSLDLAVSSGSAPIAPSGLGTVVATSSITISWADNSSDEDGFVIQQSLNGVEYSTIATVSANITSTVISSLYPNTRYWEKVASYNTSGTSTYTASNDDYTNPVAPGTPTISNVSTSTLTATWSDNSNGSGTVYYVNYTGGFVTTSATTTNITGLTPNTEYTFAVRTQYLSSSTLYTSYSASSTPTTTLSAGSVPNAPTDIVVTNITTSTMDILWTDNSSDEDGFTLDYSIDGVSSWISGTTTEYTVVVDSLLLNTQYWFRVAAYNSFGTSTFVTSTGDYTNPVTPGTPTISNVSTSSVTATWSDSSNYAGTVYYVNYAGGFVTTSATTTNIIGLTPNTEYTFAVRAQYLSSSTLYTEYSASSTPPTTTLNVVAPEASFDLTIGQYDNLFAAASGTSWTFDVTFDSALDEGDVIQFIWPWMENSDNFNLDNTSVSATDVTLYRHYDPFGGGQDEGVERYHDEGTNEEKFYGYLNSSLSAGSSISITFADVINPYPFSGNGGSGFSNLPIYVKAGTPEEMMPGGSLTVEKFSTSTAISLVKGGGVIVSDYNSGISASSYATSTEASYTFAFTATSSIPNGGNIVVVMPTGFDISGAYLSGDQNINGAGATVSSTAITTSTYHDMQRIFLAISNTSTSPGDTITVTIDGLINPSSKGVYRGLYVYTAEGNDGLIDGSIGGFDPSEYDGPPPVDTIHIGGDNDISVTVYKDNGGVITLLSEEEAALLKIGMDCPDRKFYVGSRYLNASATASFQNLLDCNYAVWVEPINEDQETMASFMMSYLPPARKMIQATDGASVSSTLTFGLPDAVLTLSLSNLPANYDSWISAYAYSDKYMGFSPVFTDTSYTTPGTNGSGVGYVRINVKQGENWKVGIEGESVSYSGNNYWPPTFSSAYIGSSTVALGDFPYILADKTLTVSLLDSGNDNPVTDACVSVTQSNSGGFFGKSQGNICQPNSGNNYVFKVPQGSVVVNVERFGSKMQQYPVSVGALGATKEIYMEAPDNYIAVTVEDSDGNPVNGAGVFAYGQGGHAEGMTGTAGTTTLYLNSGIYSVEAFVPGFGQLTRQTNITVSEEINPAVTFTLNSGSFEQISGRIYYDLNSNDQYDDGIDTPVSQMKMGAGSDDGTNNGGGAETADDGTYTIYVPSTGNYNVSGWSKNTGGLESQPVVVGDSGVSDVDWALGESGTLEITLQNASTISKLFAGVFNPTTQRGSHTGSWLIDGTSKKASITLPAGSYRLDIGSPAYGPIVEGQNVTVTGGVTTQLTYNAAASATWVTISGTVTSDGSPVSGVNVWAARLAGPGHYSDQTDSSGNYSLTVPGNRAYFAGVEYSGYIADEGEVSISVTTENVDQDFTLASAPYTISGKLINLSATALTEGWVSAKKTIGDREVWKGSPVDGAGNYSISVNAGDWTLYGEAPCYYRSSGTSSVVVGSNATTNIALTARAGCSVDNGKIFTVIDTTGGQIVTDDAVINIPANALGRTGNAVNIRISRSNLAVGSSNATPIVPITITATDSSGSSITTLNSAVEIKYNYDVTKLPVGFDESDLSFGYFSDSTGQWESVAGVVDTTNNTVTVEVEHFTDFGPLLPGVPSAPENLVATAASTSQIDLTWNTAANADSYIIYATTTNSGGTFYAGDQIATGVTETSYSHTTLDAETTWYYEVAGYNENGEGANSDVDSATTEAGIDGITVSQTTRTVAEDSGTATYTVVLDSVPGASVVITASESSADFSVSPSTLTFTVGNWNTPQTVTITATSDTDVEGSETADIVHTAVSVVEDYNGISISNVTVTVTDNDSNGSSGSSSSDTTPPTNTSIKINENAVTAQSNQVILTLVANEATQMILSNTSDFAGATWEAYVSSKIWLLTTGAGTKTVYVKFRDSSFNVSSVVSDSIDYLSATVVEIPAPVVVVTPPTTCALTTKSAYKLATSPAVYYITPECTKRAFNKSNVFFTYFTSWNDVQITTKEKLDSIPNDTLGFMPWGPKYDPKYGALVKIVTDPKVYLLLGTEKYWITSEAVFNTLKYSWNWIEDIDPDLLNKYTTGSEITNTTVHPNYTLIKYANNSKVYRLDPGSAEATPGKPELYGKQVKRWIPNETIFNSLNFRLDRIVTIPDTEVYEMGENLK</sequence>
<evidence type="ECO:0000313" key="5">
    <source>
        <dbReference type="Proteomes" id="UP000034849"/>
    </source>
</evidence>
<keyword evidence="1" id="KW-0677">Repeat</keyword>